<keyword evidence="2" id="KW-0732">Signal</keyword>
<accession>A0ABV0NMT5</accession>
<evidence type="ECO:0000313" key="4">
    <source>
        <dbReference type="Proteomes" id="UP001476798"/>
    </source>
</evidence>
<keyword evidence="1" id="KW-0472">Membrane</keyword>
<evidence type="ECO:0000256" key="1">
    <source>
        <dbReference type="SAM" id="Phobius"/>
    </source>
</evidence>
<keyword evidence="4" id="KW-1185">Reference proteome</keyword>
<feature type="signal peptide" evidence="2">
    <location>
        <begin position="1"/>
        <end position="25"/>
    </location>
</feature>
<comment type="caution">
    <text evidence="3">The sequence shown here is derived from an EMBL/GenBank/DDBJ whole genome shotgun (WGS) entry which is preliminary data.</text>
</comment>
<sequence length="95" mass="10298">ALKTERSVCCFAWLFLFLELRVVDNRTEMEKEASSLSASCLSICVCQPVFVTGALGFMLASVPSVYPYFDSRHVALSACICLSAAPLCLLSMPPA</sequence>
<keyword evidence="1" id="KW-1133">Transmembrane helix</keyword>
<feature type="chain" id="PRO_5045177761" evidence="2">
    <location>
        <begin position="26"/>
        <end position="95"/>
    </location>
</feature>
<gene>
    <name evidence="3" type="ORF">GOODEAATRI_024103</name>
</gene>
<proteinExistence type="predicted"/>
<reference evidence="3 4" key="1">
    <citation type="submission" date="2021-06" db="EMBL/GenBank/DDBJ databases">
        <authorList>
            <person name="Palmer J.M."/>
        </authorList>
    </citation>
    <scope>NUCLEOTIDE SEQUENCE [LARGE SCALE GENOMIC DNA]</scope>
    <source>
        <strain evidence="3 4">GA_2019</strain>
        <tissue evidence="3">Muscle</tissue>
    </source>
</reference>
<evidence type="ECO:0000313" key="3">
    <source>
        <dbReference type="EMBL" id="MEQ2172717.1"/>
    </source>
</evidence>
<dbReference type="Proteomes" id="UP001476798">
    <property type="component" value="Unassembled WGS sequence"/>
</dbReference>
<dbReference type="EMBL" id="JAHRIO010042629">
    <property type="protein sequence ID" value="MEQ2172717.1"/>
    <property type="molecule type" value="Genomic_DNA"/>
</dbReference>
<evidence type="ECO:0000256" key="2">
    <source>
        <dbReference type="SAM" id="SignalP"/>
    </source>
</evidence>
<name>A0ABV0NMT5_9TELE</name>
<organism evidence="3 4">
    <name type="scientific">Goodea atripinnis</name>
    <dbReference type="NCBI Taxonomy" id="208336"/>
    <lineage>
        <taxon>Eukaryota</taxon>
        <taxon>Metazoa</taxon>
        <taxon>Chordata</taxon>
        <taxon>Craniata</taxon>
        <taxon>Vertebrata</taxon>
        <taxon>Euteleostomi</taxon>
        <taxon>Actinopterygii</taxon>
        <taxon>Neopterygii</taxon>
        <taxon>Teleostei</taxon>
        <taxon>Neoteleostei</taxon>
        <taxon>Acanthomorphata</taxon>
        <taxon>Ovalentaria</taxon>
        <taxon>Atherinomorphae</taxon>
        <taxon>Cyprinodontiformes</taxon>
        <taxon>Goodeidae</taxon>
        <taxon>Goodea</taxon>
    </lineage>
</organism>
<feature type="transmembrane region" description="Helical" evidence="1">
    <location>
        <begin position="74"/>
        <end position="92"/>
    </location>
</feature>
<feature type="non-terminal residue" evidence="3">
    <location>
        <position position="1"/>
    </location>
</feature>
<protein>
    <submittedName>
        <fullName evidence="3">Uncharacterized protein</fullName>
    </submittedName>
</protein>
<keyword evidence="1" id="KW-0812">Transmembrane</keyword>
<feature type="transmembrane region" description="Helical" evidence="1">
    <location>
        <begin position="38"/>
        <end position="62"/>
    </location>
</feature>